<dbReference type="CDD" id="cd00839">
    <property type="entry name" value="MPP_PAPs"/>
    <property type="match status" value="1"/>
</dbReference>
<dbReference type="Gene3D" id="3.60.21.10">
    <property type="match status" value="1"/>
</dbReference>
<organism evidence="10 11">
    <name type="scientific">Acropora cervicornis</name>
    <name type="common">Staghorn coral</name>
    <dbReference type="NCBI Taxonomy" id="6130"/>
    <lineage>
        <taxon>Eukaryota</taxon>
        <taxon>Metazoa</taxon>
        <taxon>Cnidaria</taxon>
        <taxon>Anthozoa</taxon>
        <taxon>Hexacorallia</taxon>
        <taxon>Scleractinia</taxon>
        <taxon>Astrocoeniina</taxon>
        <taxon>Acroporidae</taxon>
        <taxon>Acropora</taxon>
    </lineage>
</organism>
<accession>A0AAD9R493</accession>
<dbReference type="PANTHER" id="PTHR45778">
    <property type="entry name" value="PURPLE ACID PHOSPHATASE-RELATED"/>
    <property type="match status" value="1"/>
</dbReference>
<dbReference type="GO" id="GO:0046872">
    <property type="term" value="F:metal ion binding"/>
    <property type="evidence" value="ECO:0007669"/>
    <property type="project" value="InterPro"/>
</dbReference>
<dbReference type="Pfam" id="PF16656">
    <property type="entry name" value="Pur_ac_phosph_N"/>
    <property type="match status" value="1"/>
</dbReference>
<comment type="subunit">
    <text evidence="2">Homodimer.</text>
</comment>
<evidence type="ECO:0000256" key="4">
    <source>
        <dbReference type="ARBA" id="ARBA00022729"/>
    </source>
</evidence>
<name>A0AAD9R493_ACRCE</name>
<feature type="domain" description="Purple acid phosphatase C-terminal" evidence="8">
    <location>
        <begin position="518"/>
        <end position="576"/>
    </location>
</feature>
<dbReference type="InterPro" id="IPR029052">
    <property type="entry name" value="Metallo-depent_PP-like"/>
</dbReference>
<comment type="similarity">
    <text evidence="6">Belongs to the metallophosphoesterase superfamily. Purple acid phosphatase family.</text>
</comment>
<dbReference type="EMBL" id="JARQWQ010000003">
    <property type="protein sequence ID" value="KAK2572790.1"/>
    <property type="molecule type" value="Genomic_DNA"/>
</dbReference>
<reference evidence="10" key="1">
    <citation type="journal article" date="2023" name="G3 (Bethesda)">
        <title>Whole genome assembly and annotation of the endangered Caribbean coral Acropora cervicornis.</title>
        <authorList>
            <person name="Selwyn J.D."/>
            <person name="Vollmer S.V."/>
        </authorList>
    </citation>
    <scope>NUCLEOTIDE SEQUENCE</scope>
    <source>
        <strain evidence="10">K2</strain>
    </source>
</reference>
<feature type="domain" description="Calcineurin-like phosphoesterase" evidence="7">
    <location>
        <begin position="294"/>
        <end position="501"/>
    </location>
</feature>
<evidence type="ECO:0000256" key="3">
    <source>
        <dbReference type="ARBA" id="ARBA00022525"/>
    </source>
</evidence>
<dbReference type="SUPFAM" id="SSF49363">
    <property type="entry name" value="Purple acid phosphatase, N-terminal domain"/>
    <property type="match status" value="1"/>
</dbReference>
<evidence type="ECO:0000259" key="7">
    <source>
        <dbReference type="Pfam" id="PF00149"/>
    </source>
</evidence>
<protein>
    <recommendedName>
        <fullName evidence="6">Purple acid phosphatase</fullName>
        <ecNumber evidence="6">3.1.3.2</ecNumber>
    </recommendedName>
</protein>
<keyword evidence="11" id="KW-1185">Reference proteome</keyword>
<evidence type="ECO:0000259" key="8">
    <source>
        <dbReference type="Pfam" id="PF14008"/>
    </source>
</evidence>
<dbReference type="Pfam" id="PF00149">
    <property type="entry name" value="Metallophos"/>
    <property type="match status" value="1"/>
</dbReference>
<dbReference type="Proteomes" id="UP001249851">
    <property type="component" value="Unassembled WGS sequence"/>
</dbReference>
<feature type="chain" id="PRO_5041771840" description="Purple acid phosphatase" evidence="6">
    <location>
        <begin position="22"/>
        <end position="585"/>
    </location>
</feature>
<sequence length="585" mass="66727">MAIVWGAVVYFLLIAFLHADAKTSHPVPTYFKRIHKNGSIVDVNDPQNRLRFGKQIREHLSSGANLIVTPSYVINGATVNVSWNGIPKANYTDFIALYCPKDEISSEYLDYFYVTQSSTYASGYGWYTVVVYNMRTTCEFRYYQESYIHVATSNELKFKGGIYAPLQGHIALTGDPTQMRVMWVSGTDNIAVEFRVFIALFFFSDDIPVVHYGKNSLMGFKAEGSSKTYKKSHMCGPPASTNGFTDPGYIHDVLLTDLSPSSHYFYSYGSSKMMSSIRTFHTQPLTNPDETFSFVVYGDMGLSVDPGAHDTAKYIIEEAKKGKSLVFHGYIWEQWHELIEPYATLIPYMVGIGNHEQDHLSGGSKDPSGAPGEGWHPIWGNFGDDSGGECGVPMYYRFHMPDNGNALWWYSFDYGSVHFVMMSTEHDYRKGSRQYTWLEKDLKSVDRNKTPWLVLGGHRPMYSSQKVLSDYIVSLAMQHYLEELFHDYKVDLAFWGHYHSYERTCAVYKKVCQEKGSGTTHIVVGSAGYTLDTEGYYDVGWSRYHENDYGYGRVLVANKSALYYEWVRNKDNVVRDKVWLIKTSE</sequence>
<dbReference type="InterPro" id="IPR008963">
    <property type="entry name" value="Purple_acid_Pase-like_N"/>
</dbReference>
<dbReference type="SUPFAM" id="SSF56300">
    <property type="entry name" value="Metallo-dependent phosphatases"/>
    <property type="match status" value="1"/>
</dbReference>
<evidence type="ECO:0000256" key="5">
    <source>
        <dbReference type="ARBA" id="ARBA00023180"/>
    </source>
</evidence>
<comment type="subcellular location">
    <subcellularLocation>
        <location evidence="1">Secreted</location>
    </subcellularLocation>
</comment>
<dbReference type="InterPro" id="IPR015914">
    <property type="entry name" value="PAPs_N"/>
</dbReference>
<proteinExistence type="inferred from homology"/>
<feature type="domain" description="Purple acid phosphatase N-terminal" evidence="9">
    <location>
        <begin position="165"/>
        <end position="282"/>
    </location>
</feature>
<dbReference type="InterPro" id="IPR041792">
    <property type="entry name" value="MPP_PAP"/>
</dbReference>
<keyword evidence="4 6" id="KW-0732">Signal</keyword>
<dbReference type="Gene3D" id="2.60.40.380">
    <property type="entry name" value="Purple acid phosphatase-like, N-terminal"/>
    <property type="match status" value="1"/>
</dbReference>
<comment type="catalytic activity">
    <reaction evidence="6">
        <text>a phosphate monoester + H2O = an alcohol + phosphate</text>
        <dbReference type="Rhea" id="RHEA:15017"/>
        <dbReference type="ChEBI" id="CHEBI:15377"/>
        <dbReference type="ChEBI" id="CHEBI:30879"/>
        <dbReference type="ChEBI" id="CHEBI:43474"/>
        <dbReference type="ChEBI" id="CHEBI:67140"/>
        <dbReference type="EC" id="3.1.3.2"/>
    </reaction>
</comment>
<evidence type="ECO:0000256" key="6">
    <source>
        <dbReference type="RuleBase" id="RU361203"/>
    </source>
</evidence>
<evidence type="ECO:0000259" key="9">
    <source>
        <dbReference type="Pfam" id="PF16656"/>
    </source>
</evidence>
<evidence type="ECO:0000256" key="1">
    <source>
        <dbReference type="ARBA" id="ARBA00004613"/>
    </source>
</evidence>
<dbReference type="Pfam" id="PF14008">
    <property type="entry name" value="Metallophos_C"/>
    <property type="match status" value="1"/>
</dbReference>
<dbReference type="InterPro" id="IPR004843">
    <property type="entry name" value="Calcineurin-like_PHP"/>
</dbReference>
<dbReference type="GO" id="GO:0003993">
    <property type="term" value="F:acid phosphatase activity"/>
    <property type="evidence" value="ECO:0007669"/>
    <property type="project" value="UniProtKB-EC"/>
</dbReference>
<dbReference type="EC" id="3.1.3.2" evidence="6"/>
<evidence type="ECO:0000313" key="10">
    <source>
        <dbReference type="EMBL" id="KAK2572790.1"/>
    </source>
</evidence>
<keyword evidence="6" id="KW-0378">Hydrolase</keyword>
<keyword evidence="3" id="KW-0964">Secreted</keyword>
<keyword evidence="5" id="KW-0325">Glycoprotein</keyword>
<dbReference type="GO" id="GO:0005576">
    <property type="term" value="C:extracellular region"/>
    <property type="evidence" value="ECO:0007669"/>
    <property type="project" value="UniProtKB-SubCell"/>
</dbReference>
<dbReference type="InterPro" id="IPR025733">
    <property type="entry name" value="PAPs_C"/>
</dbReference>
<comment type="caution">
    <text evidence="10">The sequence shown here is derived from an EMBL/GenBank/DDBJ whole genome shotgun (WGS) entry which is preliminary data.</text>
</comment>
<dbReference type="PANTHER" id="PTHR45778:SF7">
    <property type="entry name" value="PURPLE ACID PHOSPHATASE"/>
    <property type="match status" value="1"/>
</dbReference>
<gene>
    <name evidence="10" type="ORF">P5673_001777</name>
</gene>
<evidence type="ECO:0000256" key="2">
    <source>
        <dbReference type="ARBA" id="ARBA00011738"/>
    </source>
</evidence>
<reference evidence="10" key="2">
    <citation type="journal article" date="2023" name="Science">
        <title>Genomic signatures of disease resistance in endangered staghorn corals.</title>
        <authorList>
            <person name="Vollmer S.V."/>
            <person name="Selwyn J.D."/>
            <person name="Despard B.A."/>
            <person name="Roesel C.L."/>
        </authorList>
    </citation>
    <scope>NUCLEOTIDE SEQUENCE</scope>
    <source>
        <strain evidence="10">K2</strain>
    </source>
</reference>
<evidence type="ECO:0000313" key="11">
    <source>
        <dbReference type="Proteomes" id="UP001249851"/>
    </source>
</evidence>
<dbReference type="AlphaFoldDB" id="A0AAD9R493"/>
<feature type="signal peptide" evidence="6">
    <location>
        <begin position="1"/>
        <end position="21"/>
    </location>
</feature>